<feature type="transmembrane region" description="Helical" evidence="1">
    <location>
        <begin position="159"/>
        <end position="178"/>
    </location>
</feature>
<feature type="transmembrane region" description="Helical" evidence="1">
    <location>
        <begin position="70"/>
        <end position="89"/>
    </location>
</feature>
<dbReference type="Pfam" id="PF03729">
    <property type="entry name" value="DUF308"/>
    <property type="match status" value="2"/>
</dbReference>
<dbReference type="Proteomes" id="UP001304125">
    <property type="component" value="Chromosome"/>
</dbReference>
<keyword evidence="4" id="KW-1185">Reference proteome</keyword>
<evidence type="ECO:0000313" key="3">
    <source>
        <dbReference type="EMBL" id="WNM27925.1"/>
    </source>
</evidence>
<dbReference type="PANTHER" id="PTHR34989:SF1">
    <property type="entry name" value="PROTEIN HDED"/>
    <property type="match status" value="1"/>
</dbReference>
<keyword evidence="1" id="KW-1133">Transmembrane helix</keyword>
<dbReference type="AlphaFoldDB" id="A0AA96FE83"/>
<dbReference type="EMBL" id="CP134879">
    <property type="protein sequence ID" value="WNM25019.1"/>
    <property type="molecule type" value="Genomic_DNA"/>
</dbReference>
<dbReference type="RefSeq" id="WP_313499643.1">
    <property type="nucleotide sequence ID" value="NZ_CP134879.1"/>
</dbReference>
<evidence type="ECO:0000256" key="1">
    <source>
        <dbReference type="SAM" id="Phobius"/>
    </source>
</evidence>
<dbReference type="Proteomes" id="UP001303408">
    <property type="component" value="Chromosome"/>
</dbReference>
<feature type="transmembrane region" description="Helical" evidence="1">
    <location>
        <begin position="184"/>
        <end position="203"/>
    </location>
</feature>
<dbReference type="EMBL" id="CP134880">
    <property type="protein sequence ID" value="WNM27925.1"/>
    <property type="molecule type" value="Genomic_DNA"/>
</dbReference>
<name>A0AA96FE83_9MICO</name>
<dbReference type="InterPro" id="IPR052712">
    <property type="entry name" value="Acid_resist_chaperone_HdeD"/>
</dbReference>
<keyword evidence="1" id="KW-0472">Membrane</keyword>
<feature type="transmembrane region" description="Helical" evidence="1">
    <location>
        <begin position="101"/>
        <end position="122"/>
    </location>
</feature>
<accession>A0AA96JDT6</accession>
<reference evidence="3 4" key="1">
    <citation type="submission" date="2023-09" db="EMBL/GenBank/DDBJ databases">
        <title>Demequina sp. a novel bacteria isolated from Capsicum annuum.</title>
        <authorList>
            <person name="Humaira Z."/>
            <person name="Lee J."/>
            <person name="Cho D."/>
        </authorList>
    </citation>
    <scope>NUCLEOTIDE SEQUENCE</scope>
    <source>
        <strain evidence="2 4">OYTSA14</strain>
        <strain evidence="3">PMTSA13</strain>
    </source>
</reference>
<evidence type="ECO:0000313" key="4">
    <source>
        <dbReference type="Proteomes" id="UP001304125"/>
    </source>
</evidence>
<proteinExistence type="predicted"/>
<accession>A0AA96FE83</accession>
<dbReference type="KEGG" id="dcp:RN607_02660"/>
<feature type="transmembrane region" description="Helical" evidence="1">
    <location>
        <begin position="128"/>
        <end position="150"/>
    </location>
</feature>
<organism evidence="3">
    <name type="scientific">Demequina capsici</name>
    <dbReference type="NCBI Taxonomy" id="3075620"/>
    <lineage>
        <taxon>Bacteria</taxon>
        <taxon>Bacillati</taxon>
        <taxon>Actinomycetota</taxon>
        <taxon>Actinomycetes</taxon>
        <taxon>Micrococcales</taxon>
        <taxon>Demequinaceae</taxon>
        <taxon>Demequina</taxon>
    </lineage>
</organism>
<dbReference type="GO" id="GO:0005886">
    <property type="term" value="C:plasma membrane"/>
    <property type="evidence" value="ECO:0007669"/>
    <property type="project" value="TreeGrafter"/>
</dbReference>
<keyword evidence="1" id="KW-0812">Transmembrane</keyword>
<dbReference type="PANTHER" id="PTHR34989">
    <property type="entry name" value="PROTEIN HDED"/>
    <property type="match status" value="1"/>
</dbReference>
<dbReference type="InterPro" id="IPR005325">
    <property type="entry name" value="DUF308_memb"/>
</dbReference>
<evidence type="ECO:0000313" key="2">
    <source>
        <dbReference type="EMBL" id="WNM25019.1"/>
    </source>
</evidence>
<feature type="transmembrane region" description="Helical" evidence="1">
    <location>
        <begin position="45"/>
        <end position="64"/>
    </location>
</feature>
<protein>
    <submittedName>
        <fullName evidence="3">DUF308 domain-containing protein</fullName>
    </submittedName>
</protein>
<gene>
    <name evidence="2" type="ORF">RN606_02390</name>
    <name evidence="3" type="ORF">RN607_02660</name>
</gene>
<sequence>MTAGDEENGAPSTEVPRGAQGMMAMFVSLDDAPPPPQVVKAMSGVVGFLGAVSLLLGLVLAIWPSATLKVGAALVAINFLLSGVLRLVIGALRTGYSGAMRAVMLIFGMLLVIGGVVMLRNLDSSAKVLLLITVLMVGLGWIVEGVMALVDSSNARSRGWAIAAGALSLLAGIVVLVIPGWTAVVFVAFTAFALILLGVAGLVRSFTMRRSLKAA</sequence>